<protein>
    <submittedName>
        <fullName evidence="1">Uncharacterized protein</fullName>
    </submittedName>
</protein>
<comment type="caution">
    <text evidence="1">The sequence shown here is derived from an EMBL/GenBank/DDBJ whole genome shotgun (WGS) entry which is preliminary data.</text>
</comment>
<dbReference type="Proteomes" id="UP000480548">
    <property type="component" value="Unassembled WGS sequence"/>
</dbReference>
<organism evidence="1 2">
    <name type="scientific">Orbilia oligospora</name>
    <name type="common">Nematode-trapping fungus</name>
    <name type="synonym">Arthrobotrys oligospora</name>
    <dbReference type="NCBI Taxonomy" id="2813651"/>
    <lineage>
        <taxon>Eukaryota</taxon>
        <taxon>Fungi</taxon>
        <taxon>Dikarya</taxon>
        <taxon>Ascomycota</taxon>
        <taxon>Pezizomycotina</taxon>
        <taxon>Orbiliomycetes</taxon>
        <taxon>Orbiliales</taxon>
        <taxon>Orbiliaceae</taxon>
        <taxon>Orbilia</taxon>
    </lineage>
</organism>
<sequence>MLNTRGVDPLYDDDNGWNKHHIEAVYNGVWNESTKPTPYMGPLPAPSRLEYHWEIGTGCAKLDLDKLRIRCFNRDNHKTDNFVFPVPSRFYFEATFMSKSLRAQIEEWAVRFQIGLIASPFDTQQRPYRNGELTVYWDPCKKPDFSRV</sequence>
<proteinExistence type="predicted"/>
<evidence type="ECO:0000313" key="2">
    <source>
        <dbReference type="Proteomes" id="UP000480548"/>
    </source>
</evidence>
<dbReference type="AlphaFoldDB" id="A0A7C8P706"/>
<dbReference type="EMBL" id="WIQZ01000029">
    <property type="protein sequence ID" value="KAF3136404.1"/>
    <property type="molecule type" value="Genomic_DNA"/>
</dbReference>
<name>A0A7C8P706_ORBOL</name>
<gene>
    <name evidence="1" type="ORF">TWF703_005513</name>
</gene>
<evidence type="ECO:0000313" key="1">
    <source>
        <dbReference type="EMBL" id="KAF3136404.1"/>
    </source>
</evidence>
<accession>A0A7C8P706</accession>
<reference evidence="1 2" key="1">
    <citation type="submission" date="2019-06" db="EMBL/GenBank/DDBJ databases">
        <authorList>
            <person name="Palmer J.M."/>
        </authorList>
    </citation>
    <scope>NUCLEOTIDE SEQUENCE [LARGE SCALE GENOMIC DNA]</scope>
    <source>
        <strain evidence="1 2">TWF703</strain>
    </source>
</reference>